<dbReference type="InterPro" id="IPR017441">
    <property type="entry name" value="Protein_kinase_ATP_BS"/>
</dbReference>
<evidence type="ECO:0000313" key="10">
    <source>
        <dbReference type="EMBL" id="SES76352.1"/>
    </source>
</evidence>
<reference evidence="9 12" key="2">
    <citation type="submission" date="2019-07" db="EMBL/GenBank/DDBJ databases">
        <title>Whole genome shotgun sequence of Myxococcus fulvus NBRC 100333.</title>
        <authorList>
            <person name="Hosoyama A."/>
            <person name="Uohara A."/>
            <person name="Ohji S."/>
            <person name="Ichikawa N."/>
        </authorList>
    </citation>
    <scope>NUCLEOTIDE SEQUENCE [LARGE SCALE GENOMIC DNA]</scope>
    <source>
        <strain evidence="9 12">NBRC 100333</strain>
    </source>
</reference>
<dbReference type="Gene3D" id="1.10.510.10">
    <property type="entry name" value="Transferase(Phosphotransferase) domain 1"/>
    <property type="match status" value="1"/>
</dbReference>
<dbReference type="CDD" id="cd14014">
    <property type="entry name" value="STKc_PknB_like"/>
    <property type="match status" value="1"/>
</dbReference>
<evidence type="ECO:0000256" key="2">
    <source>
        <dbReference type="ARBA" id="ARBA00022741"/>
    </source>
</evidence>
<evidence type="ECO:0000313" key="11">
    <source>
        <dbReference type="Proteomes" id="UP000183760"/>
    </source>
</evidence>
<feature type="binding site" evidence="5">
    <location>
        <position position="44"/>
    </location>
    <ligand>
        <name>ATP</name>
        <dbReference type="ChEBI" id="CHEBI:30616"/>
    </ligand>
</feature>
<feature type="region of interest" description="Disordered" evidence="6">
    <location>
        <begin position="336"/>
        <end position="365"/>
    </location>
</feature>
<dbReference type="EMBL" id="FOIB01000001">
    <property type="protein sequence ID" value="SES76352.1"/>
    <property type="molecule type" value="Genomic_DNA"/>
</dbReference>
<dbReference type="InterPro" id="IPR008266">
    <property type="entry name" value="Tyr_kinase_AS"/>
</dbReference>
<evidence type="ECO:0000313" key="9">
    <source>
        <dbReference type="EMBL" id="GEN07889.1"/>
    </source>
</evidence>
<dbReference type="PANTHER" id="PTHR43289:SF6">
    <property type="entry name" value="SERINE_THREONINE-PROTEIN KINASE NEKL-3"/>
    <property type="match status" value="1"/>
</dbReference>
<dbReference type="PROSITE" id="PS50011">
    <property type="entry name" value="PROTEIN_KINASE_DOM"/>
    <property type="match status" value="1"/>
</dbReference>
<evidence type="ECO:0000256" key="1">
    <source>
        <dbReference type="ARBA" id="ARBA00022679"/>
    </source>
</evidence>
<feature type="transmembrane region" description="Helical" evidence="7">
    <location>
        <begin position="408"/>
        <end position="428"/>
    </location>
</feature>
<dbReference type="Pfam" id="PF08308">
    <property type="entry name" value="PEGA"/>
    <property type="match status" value="1"/>
</dbReference>
<dbReference type="PROSITE" id="PS00107">
    <property type="entry name" value="PROTEIN_KINASE_ATP"/>
    <property type="match status" value="1"/>
</dbReference>
<feature type="compositionally biased region" description="Pro residues" evidence="6">
    <location>
        <begin position="392"/>
        <end position="402"/>
    </location>
</feature>
<dbReference type="GO" id="GO:0005524">
    <property type="term" value="F:ATP binding"/>
    <property type="evidence" value="ECO:0007669"/>
    <property type="project" value="UniProtKB-UniRule"/>
</dbReference>
<dbReference type="Gene3D" id="3.30.200.20">
    <property type="entry name" value="Phosphorylase Kinase, domain 1"/>
    <property type="match status" value="1"/>
</dbReference>
<dbReference type="InterPro" id="IPR000719">
    <property type="entry name" value="Prot_kinase_dom"/>
</dbReference>
<evidence type="ECO:0000256" key="4">
    <source>
        <dbReference type="ARBA" id="ARBA00022840"/>
    </source>
</evidence>
<keyword evidence="3 10" id="KW-0418">Kinase</keyword>
<dbReference type="InterPro" id="IPR011009">
    <property type="entry name" value="Kinase-like_dom_sf"/>
</dbReference>
<evidence type="ECO:0000256" key="3">
    <source>
        <dbReference type="ARBA" id="ARBA00022777"/>
    </source>
</evidence>
<keyword evidence="7" id="KW-0472">Membrane</keyword>
<dbReference type="SUPFAM" id="SSF56112">
    <property type="entry name" value="Protein kinase-like (PK-like)"/>
    <property type="match status" value="1"/>
</dbReference>
<evidence type="ECO:0000256" key="5">
    <source>
        <dbReference type="PROSITE-ProRule" id="PRU10141"/>
    </source>
</evidence>
<gene>
    <name evidence="9" type="ORF">MFU01_29260</name>
    <name evidence="10" type="ORF">SAMN05443572_10184</name>
</gene>
<evidence type="ECO:0000259" key="8">
    <source>
        <dbReference type="PROSITE" id="PS50011"/>
    </source>
</evidence>
<keyword evidence="10" id="KW-0723">Serine/threonine-protein kinase</keyword>
<feature type="compositionally biased region" description="Basic and acidic residues" evidence="6">
    <location>
        <begin position="336"/>
        <end position="345"/>
    </location>
</feature>
<dbReference type="Pfam" id="PF00069">
    <property type="entry name" value="Pkinase"/>
    <property type="match status" value="1"/>
</dbReference>
<dbReference type="InterPro" id="IPR013229">
    <property type="entry name" value="PEGA"/>
</dbReference>
<sequence length="516" mass="57314">MGDTGVIQFGRYELLERLGSGGMAEVYRARYPAAPGVSKSVVIKRVLGHFAENPTFAEMFLDEARICVGLSHGNIVQVFDFGQVEDEYFLAMEWVDGQPLSLVLKRSKEKGLPWLPAPIAVGIAIDLCRGLHYAHTLSDEHDEPLGLVHRDVSPDNILLSYEGETKLSDFGIAKARMAGRVNTEAGVVKGKFQYFSPEQARGEEVDARSDVYAVGVVLFQMLCGQRPTSGTELEVMFQAQQGRLIPARQLNPSLDEALVEILERALMASRDARYRSAEALQQSLSDWLGTNAPRFPTHLRKHLVRWLFQEELSTRKRFVEPPPVFLTHLESWRVRPAPEPEERPTTPDLEALPLSSQETQPATPMLDERPGLQEIRAQVDVPFPPPKRREPAPAPNPLPGEPPWRRPITRITVLLGLVMVGVFLVMVARVPGPRIIQLTSTPSGAQVYLNGVKAGVTPMPFSSEAHGGVRHIELRLVGYERWETWLSRSSDVTNLSATLVPLASIDPKRRSQGTGD</sequence>
<dbReference type="AlphaFoldDB" id="A0A511T153"/>
<keyword evidence="2 5" id="KW-0547">Nucleotide-binding</keyword>
<keyword evidence="4 5" id="KW-0067">ATP-binding</keyword>
<comment type="caution">
    <text evidence="9">The sequence shown here is derived from an EMBL/GenBank/DDBJ whole genome shotgun (WGS) entry which is preliminary data.</text>
</comment>
<feature type="domain" description="Protein kinase" evidence="8">
    <location>
        <begin position="12"/>
        <end position="288"/>
    </location>
</feature>
<protein>
    <submittedName>
        <fullName evidence="10">Serine/threonine protein kinase</fullName>
    </submittedName>
</protein>
<keyword evidence="11" id="KW-1185">Reference proteome</keyword>
<organism evidence="9 12">
    <name type="scientific">Myxococcus fulvus</name>
    <dbReference type="NCBI Taxonomy" id="33"/>
    <lineage>
        <taxon>Bacteria</taxon>
        <taxon>Pseudomonadati</taxon>
        <taxon>Myxococcota</taxon>
        <taxon>Myxococcia</taxon>
        <taxon>Myxococcales</taxon>
        <taxon>Cystobacterineae</taxon>
        <taxon>Myxococcaceae</taxon>
        <taxon>Myxococcus</taxon>
    </lineage>
</organism>
<keyword evidence="1" id="KW-0808">Transferase</keyword>
<dbReference type="EMBL" id="BJXR01000026">
    <property type="protein sequence ID" value="GEN07889.1"/>
    <property type="molecule type" value="Genomic_DNA"/>
</dbReference>
<dbReference type="PROSITE" id="PS00109">
    <property type="entry name" value="PROTEIN_KINASE_TYR"/>
    <property type="match status" value="1"/>
</dbReference>
<proteinExistence type="predicted"/>
<dbReference type="PANTHER" id="PTHR43289">
    <property type="entry name" value="MITOGEN-ACTIVATED PROTEIN KINASE KINASE KINASE 20-RELATED"/>
    <property type="match status" value="1"/>
</dbReference>
<name>A0A511T153_MYXFU</name>
<dbReference type="Proteomes" id="UP000183760">
    <property type="component" value="Unassembled WGS sequence"/>
</dbReference>
<evidence type="ECO:0000256" key="7">
    <source>
        <dbReference type="SAM" id="Phobius"/>
    </source>
</evidence>
<evidence type="ECO:0000256" key="6">
    <source>
        <dbReference type="SAM" id="MobiDB-lite"/>
    </source>
</evidence>
<dbReference type="Proteomes" id="UP000321514">
    <property type="component" value="Unassembled WGS sequence"/>
</dbReference>
<evidence type="ECO:0000313" key="12">
    <source>
        <dbReference type="Proteomes" id="UP000321514"/>
    </source>
</evidence>
<feature type="region of interest" description="Disordered" evidence="6">
    <location>
        <begin position="379"/>
        <end position="403"/>
    </location>
</feature>
<reference evidence="10 11" key="1">
    <citation type="submission" date="2016-10" db="EMBL/GenBank/DDBJ databases">
        <authorList>
            <person name="Varghese N."/>
            <person name="Submissions S."/>
        </authorList>
    </citation>
    <scope>NUCLEOTIDE SEQUENCE [LARGE SCALE GENOMIC DNA]</scope>
    <source>
        <strain evidence="10 11">DSM 16525</strain>
    </source>
</reference>
<keyword evidence="7" id="KW-0812">Transmembrane</keyword>
<keyword evidence="7" id="KW-1133">Transmembrane helix</keyword>
<dbReference type="GO" id="GO:0004674">
    <property type="term" value="F:protein serine/threonine kinase activity"/>
    <property type="evidence" value="ECO:0007669"/>
    <property type="project" value="UniProtKB-KW"/>
</dbReference>
<dbReference type="RefSeq" id="WP_074948309.1">
    <property type="nucleotide sequence ID" value="NZ_BJXR01000026.1"/>
</dbReference>
<accession>A0A511T153</accession>